<organism evidence="3 4">
    <name type="scientific">Rufibacter hautae</name>
    <dbReference type="NCBI Taxonomy" id="2595005"/>
    <lineage>
        <taxon>Bacteria</taxon>
        <taxon>Pseudomonadati</taxon>
        <taxon>Bacteroidota</taxon>
        <taxon>Cytophagia</taxon>
        <taxon>Cytophagales</taxon>
        <taxon>Hymenobacteraceae</taxon>
        <taxon>Rufibacter</taxon>
    </lineage>
</organism>
<evidence type="ECO:0000313" key="4">
    <source>
        <dbReference type="Proteomes" id="UP000324133"/>
    </source>
</evidence>
<dbReference type="AlphaFoldDB" id="A0A5B6TJN2"/>
<dbReference type="GO" id="GO:0016757">
    <property type="term" value="F:glycosyltransferase activity"/>
    <property type="evidence" value="ECO:0007669"/>
    <property type="project" value="InterPro"/>
</dbReference>
<dbReference type="PANTHER" id="PTHR46401">
    <property type="entry name" value="GLYCOSYLTRANSFERASE WBBK-RELATED"/>
    <property type="match status" value="1"/>
</dbReference>
<dbReference type="CDD" id="cd03809">
    <property type="entry name" value="GT4_MtfB-like"/>
    <property type="match status" value="1"/>
</dbReference>
<dbReference type="PANTHER" id="PTHR46401:SF2">
    <property type="entry name" value="GLYCOSYLTRANSFERASE WBBK-RELATED"/>
    <property type="match status" value="1"/>
</dbReference>
<proteinExistence type="predicted"/>
<evidence type="ECO:0000256" key="1">
    <source>
        <dbReference type="ARBA" id="ARBA00022679"/>
    </source>
</evidence>
<keyword evidence="4" id="KW-1185">Reference proteome</keyword>
<evidence type="ECO:0000313" key="3">
    <source>
        <dbReference type="EMBL" id="KAA3439599.1"/>
    </source>
</evidence>
<dbReference type="OrthoDB" id="9801609at2"/>
<dbReference type="Pfam" id="PF00534">
    <property type="entry name" value="Glycos_transf_1"/>
    <property type="match status" value="1"/>
</dbReference>
<accession>A0A5B6TJN2</accession>
<feature type="domain" description="Glycosyl transferase family 1" evidence="2">
    <location>
        <begin position="201"/>
        <end position="344"/>
    </location>
</feature>
<protein>
    <submittedName>
        <fullName evidence="3">Glycosyltransferase family 4 protein</fullName>
    </submittedName>
</protein>
<dbReference type="SUPFAM" id="SSF53756">
    <property type="entry name" value="UDP-Glycosyltransferase/glycogen phosphorylase"/>
    <property type="match status" value="1"/>
</dbReference>
<sequence>MAKFILIGNYPRDRQESMERFAQMLYHGFQEAGHASEIWRPVVFFGVFFKNTTSGLGKWMGYLDKYILFCLLLQWRVFQIKAKNKEVRFHICDHSNAPYLQFLPSSKTSITCHDVIAIRAAKGYPGTHVAVSFFGKILQKWIHKHLSSAVSVACVSELTLTQLREITSAEKPEERDWRIIYNAFNADFKQIPPDVAFERLKKSGLPLDAPFILHVGSAHPRKNRKLLLDMVSELGDNWKGNICLAAKPLDPALREHAHRLGLQERVFSIVNPTHATLEALYNTCQAFVFPSYSEGFGWPVIEAQACGAPVIASNTEPMPEVSGGAGLHCDPNKADEFSVALLSLDDSSILSDLVQRGLDNCSRFSRKHMINAYLELHGIKQKEPQLVCV</sequence>
<reference evidence="3 4" key="1">
    <citation type="submission" date="2019-07" db="EMBL/GenBank/DDBJ databases">
        <title>Rufibacter sp. nov., isolated from lake sediment.</title>
        <authorList>
            <person name="Qu J.-H."/>
        </authorList>
    </citation>
    <scope>NUCLEOTIDE SEQUENCE [LARGE SCALE GENOMIC DNA]</scope>
    <source>
        <strain evidence="3 4">NBS58-1</strain>
    </source>
</reference>
<dbReference type="GO" id="GO:0009103">
    <property type="term" value="P:lipopolysaccharide biosynthetic process"/>
    <property type="evidence" value="ECO:0007669"/>
    <property type="project" value="TreeGrafter"/>
</dbReference>
<comment type="caution">
    <text evidence="3">The sequence shown here is derived from an EMBL/GenBank/DDBJ whole genome shotgun (WGS) entry which is preliminary data.</text>
</comment>
<dbReference type="InterPro" id="IPR001296">
    <property type="entry name" value="Glyco_trans_1"/>
</dbReference>
<dbReference type="Proteomes" id="UP000324133">
    <property type="component" value="Unassembled WGS sequence"/>
</dbReference>
<evidence type="ECO:0000259" key="2">
    <source>
        <dbReference type="Pfam" id="PF00534"/>
    </source>
</evidence>
<dbReference type="EMBL" id="VKKY01000001">
    <property type="protein sequence ID" value="KAA3439599.1"/>
    <property type="molecule type" value="Genomic_DNA"/>
</dbReference>
<dbReference type="Gene3D" id="3.40.50.2000">
    <property type="entry name" value="Glycogen Phosphorylase B"/>
    <property type="match status" value="2"/>
</dbReference>
<name>A0A5B6TJN2_9BACT</name>
<gene>
    <name evidence="3" type="ORF">FOA19_02650</name>
</gene>
<keyword evidence="1 3" id="KW-0808">Transferase</keyword>